<dbReference type="InParanoid" id="D2HB72"/>
<name>D2HB72_AILME</name>
<feature type="non-terminal residue" evidence="1">
    <location>
        <position position="1"/>
    </location>
</feature>
<dbReference type="GO" id="GO:0002181">
    <property type="term" value="P:cytoplasmic translation"/>
    <property type="evidence" value="ECO:0007669"/>
    <property type="project" value="TreeGrafter"/>
</dbReference>
<gene>
    <name evidence="1" type="ORF">PANDA_007747</name>
</gene>
<dbReference type="AlphaFoldDB" id="D2HB72"/>
<feature type="non-terminal residue" evidence="1">
    <location>
        <position position="54"/>
    </location>
</feature>
<sequence>IITGYTPNIEKKEHQELSVLFKPVVAAQKIHKYADPKSVVYIFFMQEQCTKGEK</sequence>
<dbReference type="PANTHER" id="PTHR12681">
    <property type="entry name" value="ZINC FINGER-CONTAINING PROTEIN P48ZNF"/>
    <property type="match status" value="1"/>
</dbReference>
<dbReference type="GO" id="GO:0003729">
    <property type="term" value="F:mRNA binding"/>
    <property type="evidence" value="ECO:0007669"/>
    <property type="project" value="TreeGrafter"/>
</dbReference>
<organism evidence="1">
    <name type="scientific">Ailuropoda melanoleuca</name>
    <name type="common">Giant panda</name>
    <dbReference type="NCBI Taxonomy" id="9646"/>
    <lineage>
        <taxon>Eukaryota</taxon>
        <taxon>Metazoa</taxon>
        <taxon>Chordata</taxon>
        <taxon>Craniata</taxon>
        <taxon>Vertebrata</taxon>
        <taxon>Euteleostomi</taxon>
        <taxon>Mammalia</taxon>
        <taxon>Eutheria</taxon>
        <taxon>Laurasiatheria</taxon>
        <taxon>Carnivora</taxon>
        <taxon>Caniformia</taxon>
        <taxon>Ursidae</taxon>
        <taxon>Ailuropoda</taxon>
    </lineage>
</organism>
<dbReference type="EMBL" id="GL192651">
    <property type="protein sequence ID" value="EFB25316.1"/>
    <property type="molecule type" value="Genomic_DNA"/>
</dbReference>
<protein>
    <submittedName>
        <fullName evidence="1">Uncharacterized protein</fullName>
    </submittedName>
</protein>
<dbReference type="PANTHER" id="PTHR12681:SF0">
    <property type="entry name" value="ZINC FINGER CCCH DOMAIN-CONTAINING PROTEIN 15"/>
    <property type="match status" value="1"/>
</dbReference>
<proteinExistence type="predicted"/>
<reference evidence="1" key="1">
    <citation type="journal article" date="2010" name="Nature">
        <title>The sequence and de novo assembly of the giant panda genome.</title>
        <authorList>
            <person name="Li R."/>
            <person name="Fan W."/>
            <person name="Tian G."/>
            <person name="Zhu H."/>
            <person name="He L."/>
            <person name="Cai J."/>
            <person name="Huang Q."/>
            <person name="Cai Q."/>
            <person name="Li B."/>
            <person name="Bai Y."/>
            <person name="Zhang Z."/>
            <person name="Zhang Y."/>
            <person name="Wang W."/>
            <person name="Li J."/>
            <person name="Wei F."/>
            <person name="Li H."/>
            <person name="Jian M."/>
            <person name="Li J."/>
            <person name="Zhang Z."/>
            <person name="Nielsen R."/>
            <person name="Li D."/>
            <person name="Gu W."/>
            <person name="Yang Z."/>
            <person name="Xuan Z."/>
            <person name="Ryder O.A."/>
            <person name="Leung F.C."/>
            <person name="Zhou Y."/>
            <person name="Cao J."/>
            <person name="Sun X."/>
            <person name="Fu Y."/>
            <person name="Fang X."/>
            <person name="Guo X."/>
            <person name="Wang B."/>
            <person name="Hou R."/>
            <person name="Shen F."/>
            <person name="Mu B."/>
            <person name="Ni P."/>
            <person name="Lin R."/>
            <person name="Qian W."/>
            <person name="Wang G."/>
            <person name="Yu C."/>
            <person name="Nie W."/>
            <person name="Wang J."/>
            <person name="Wu Z."/>
            <person name="Liang H."/>
            <person name="Min J."/>
            <person name="Wu Q."/>
            <person name="Cheng S."/>
            <person name="Ruan J."/>
            <person name="Wang M."/>
            <person name="Shi Z."/>
            <person name="Wen M."/>
            <person name="Liu B."/>
            <person name="Ren X."/>
            <person name="Zheng H."/>
            <person name="Dong D."/>
            <person name="Cook K."/>
            <person name="Shan G."/>
            <person name="Zhang H."/>
            <person name="Kosiol C."/>
            <person name="Xie X."/>
            <person name="Lu Z."/>
            <person name="Zheng H."/>
            <person name="Li Y."/>
            <person name="Steiner C.C."/>
            <person name="Lam T.T."/>
            <person name="Lin S."/>
            <person name="Zhang Q."/>
            <person name="Li G."/>
            <person name="Tian J."/>
            <person name="Gong T."/>
            <person name="Liu H."/>
            <person name="Zhang D."/>
            <person name="Fang L."/>
            <person name="Ye C."/>
            <person name="Zhang J."/>
            <person name="Hu W."/>
            <person name="Xu A."/>
            <person name="Ren Y."/>
            <person name="Zhang G."/>
            <person name="Bruford M.W."/>
            <person name="Li Q."/>
            <person name="Ma L."/>
            <person name="Guo Y."/>
            <person name="An N."/>
            <person name="Hu Y."/>
            <person name="Zheng Y."/>
            <person name="Shi Y."/>
            <person name="Li Z."/>
            <person name="Liu Q."/>
            <person name="Chen Y."/>
            <person name="Zhao J."/>
            <person name="Qu N."/>
            <person name="Zhao S."/>
            <person name="Tian F."/>
            <person name="Wang X."/>
            <person name="Wang H."/>
            <person name="Xu L."/>
            <person name="Liu X."/>
            <person name="Vinar T."/>
            <person name="Wang Y."/>
            <person name="Lam T.W."/>
            <person name="Yiu S.M."/>
            <person name="Liu S."/>
            <person name="Zhang H."/>
            <person name="Li D."/>
            <person name="Huang Y."/>
            <person name="Wang X."/>
            <person name="Yang G."/>
            <person name="Jiang Z."/>
            <person name="Wang J."/>
            <person name="Qin N."/>
            <person name="Li L."/>
            <person name="Li J."/>
            <person name="Bolund L."/>
            <person name="Kristiansen K."/>
            <person name="Wong G.K."/>
            <person name="Olson M."/>
            <person name="Zhang X."/>
            <person name="Li S."/>
            <person name="Yang H."/>
            <person name="Wang J."/>
            <person name="Wang J."/>
        </authorList>
    </citation>
    <scope>NUCLEOTIDE SEQUENCE [LARGE SCALE GENOMIC DNA]</scope>
</reference>
<accession>D2HB72</accession>
<evidence type="ECO:0000313" key="1">
    <source>
        <dbReference type="EMBL" id="EFB25316.1"/>
    </source>
</evidence>
<dbReference type="GO" id="GO:0005829">
    <property type="term" value="C:cytosol"/>
    <property type="evidence" value="ECO:0007669"/>
    <property type="project" value="TreeGrafter"/>
</dbReference>